<dbReference type="Proteomes" id="UP001198602">
    <property type="component" value="Unassembled WGS sequence"/>
</dbReference>
<name>A0ABS7YGS2_9BURK</name>
<sequence>MILGQHIGKELCDALSLPKYTIGFTLRARVGELVTIECEYVPDDQVCVGDFTVALAQYHLTPANDRAKAVRHPAEVMGYQAWLAQRNEDAHCKYMARTSCLP</sequence>
<comment type="caution">
    <text evidence="1">The sequence shown here is derived from an EMBL/GenBank/DDBJ whole genome shotgun (WGS) entry which is preliminary data.</text>
</comment>
<dbReference type="RefSeq" id="WP_225239658.1">
    <property type="nucleotide sequence ID" value="NZ_JAHYBX010000007.1"/>
</dbReference>
<proteinExistence type="predicted"/>
<gene>
    <name evidence="1" type="ORF">LE190_16115</name>
</gene>
<evidence type="ECO:0000313" key="1">
    <source>
        <dbReference type="EMBL" id="MCA1857439.1"/>
    </source>
</evidence>
<evidence type="ECO:0000313" key="2">
    <source>
        <dbReference type="Proteomes" id="UP001198602"/>
    </source>
</evidence>
<organism evidence="1 2">
    <name type="scientific">Massilia hydrophila</name>
    <dbReference type="NCBI Taxonomy" id="3044279"/>
    <lineage>
        <taxon>Bacteria</taxon>
        <taxon>Pseudomonadati</taxon>
        <taxon>Pseudomonadota</taxon>
        <taxon>Betaproteobacteria</taxon>
        <taxon>Burkholderiales</taxon>
        <taxon>Oxalobacteraceae</taxon>
        <taxon>Telluria group</taxon>
        <taxon>Massilia</taxon>
    </lineage>
</organism>
<keyword evidence="2" id="KW-1185">Reference proteome</keyword>
<reference evidence="1 2" key="1">
    <citation type="submission" date="2021-07" db="EMBL/GenBank/DDBJ databases">
        <title>Characterization of Violacein-producing bacteria and related species.</title>
        <authorList>
            <person name="Wilson H.S."/>
            <person name="De Leon M.E."/>
        </authorList>
    </citation>
    <scope>NUCLEOTIDE SEQUENCE [LARGE SCALE GENOMIC DNA]</scope>
    <source>
        <strain evidence="1 2">HSC-2F05</strain>
    </source>
</reference>
<dbReference type="EMBL" id="JAHYBX010000007">
    <property type="protein sequence ID" value="MCA1857439.1"/>
    <property type="molecule type" value="Genomic_DNA"/>
</dbReference>
<protein>
    <submittedName>
        <fullName evidence="1">Uncharacterized protein</fullName>
    </submittedName>
</protein>
<accession>A0ABS7YGS2</accession>